<evidence type="ECO:0000256" key="9">
    <source>
        <dbReference type="ARBA" id="ARBA00022605"/>
    </source>
</evidence>
<feature type="binding site" evidence="22 24">
    <location>
        <position position="328"/>
    </location>
    <ligand>
        <name>Zn(2+)</name>
        <dbReference type="ChEBI" id="CHEBI:29105"/>
    </ligand>
</feature>
<dbReference type="CDD" id="cd02069">
    <property type="entry name" value="methionine_synthase_B12_BD"/>
    <property type="match status" value="1"/>
</dbReference>
<evidence type="ECO:0000256" key="4">
    <source>
        <dbReference type="ARBA" id="ARBA00005178"/>
    </source>
</evidence>
<feature type="binding site" evidence="22 24">
    <location>
        <position position="327"/>
    </location>
    <ligand>
        <name>Zn(2+)</name>
        <dbReference type="ChEBI" id="CHEBI:29105"/>
    </ligand>
</feature>
<feature type="binding site" evidence="23">
    <location>
        <position position="1021"/>
    </location>
    <ligand>
        <name>S-adenosyl-L-methionine</name>
        <dbReference type="ChEBI" id="CHEBI:59789"/>
    </ligand>
</feature>
<feature type="binding site" evidence="23">
    <location>
        <begin position="834"/>
        <end position="838"/>
    </location>
    <ligand>
        <name>methylcob(III)alamin</name>
        <dbReference type="ChEBI" id="CHEBI:28115"/>
    </ligand>
</feature>
<dbReference type="PROSITE" id="PS51332">
    <property type="entry name" value="B12_BINDING"/>
    <property type="match status" value="1"/>
</dbReference>
<dbReference type="PIRSF" id="PIRSF000381">
    <property type="entry name" value="MetH"/>
    <property type="match status" value="1"/>
</dbReference>
<organism evidence="31 32">
    <name type="scientific">Streptosporangium sandarakinum</name>
    <dbReference type="NCBI Taxonomy" id="1260955"/>
    <lineage>
        <taxon>Bacteria</taxon>
        <taxon>Bacillati</taxon>
        <taxon>Actinomycetota</taxon>
        <taxon>Actinomycetes</taxon>
        <taxon>Streptosporangiales</taxon>
        <taxon>Streptosporangiaceae</taxon>
        <taxon>Streptosporangium</taxon>
    </lineage>
</organism>
<dbReference type="FunFam" id="1.10.1240.10:FF:000001">
    <property type="entry name" value="Methionine synthase"/>
    <property type="match status" value="1"/>
</dbReference>
<name>A0A852US15_9ACTN</name>
<evidence type="ECO:0000256" key="13">
    <source>
        <dbReference type="ARBA" id="ARBA00022723"/>
    </source>
</evidence>
<feature type="binding site" evidence="23">
    <location>
        <position position="882"/>
    </location>
    <ligand>
        <name>methylcob(III)alamin</name>
        <dbReference type="ChEBI" id="CHEBI:28115"/>
    </ligand>
</feature>
<dbReference type="SUPFAM" id="SSF82282">
    <property type="entry name" value="Homocysteine S-methyltransferase"/>
    <property type="match status" value="1"/>
</dbReference>
<feature type="binding site" evidence="22 24">
    <location>
        <position position="264"/>
    </location>
    <ligand>
        <name>Zn(2+)</name>
        <dbReference type="ChEBI" id="CHEBI:29105"/>
    </ligand>
</feature>
<dbReference type="Gene3D" id="1.10.1240.10">
    <property type="entry name" value="Methionine synthase domain"/>
    <property type="match status" value="1"/>
</dbReference>
<dbReference type="InterPro" id="IPR011005">
    <property type="entry name" value="Dihydropteroate_synth-like_sf"/>
</dbReference>
<dbReference type="Pfam" id="PF00809">
    <property type="entry name" value="Pterin_bind"/>
    <property type="match status" value="1"/>
</dbReference>
<feature type="domain" description="AdoMet activation" evidence="28">
    <location>
        <begin position="972"/>
        <end position="1289"/>
    </location>
</feature>
<keyword evidence="32" id="KW-1185">Reference proteome</keyword>
<dbReference type="SUPFAM" id="SSF47644">
    <property type="entry name" value="Methionine synthase domain"/>
    <property type="match status" value="1"/>
</dbReference>
<keyword evidence="11 21" id="KW-0808">Transferase</keyword>
<evidence type="ECO:0000256" key="7">
    <source>
        <dbReference type="ARBA" id="ARBA00013998"/>
    </source>
</evidence>
<evidence type="ECO:0000256" key="12">
    <source>
        <dbReference type="ARBA" id="ARBA00022691"/>
    </source>
</evidence>
<evidence type="ECO:0000313" key="31">
    <source>
        <dbReference type="EMBL" id="NYF38073.1"/>
    </source>
</evidence>
<feature type="binding site" evidence="23">
    <location>
        <position position="708"/>
    </location>
    <ligand>
        <name>methylcob(III)alamin</name>
        <dbReference type="ChEBI" id="CHEBI:28115"/>
    </ligand>
</feature>
<dbReference type="GO" id="GO:0031419">
    <property type="term" value="F:cobalamin binding"/>
    <property type="evidence" value="ECO:0007669"/>
    <property type="project" value="UniProtKB-UniRule"/>
</dbReference>
<feature type="region of interest" description="Disordered" evidence="25">
    <location>
        <begin position="956"/>
        <end position="980"/>
    </location>
</feature>
<evidence type="ECO:0000256" key="16">
    <source>
        <dbReference type="ARBA" id="ARBA00023167"/>
    </source>
</evidence>
<dbReference type="InterPro" id="IPR003726">
    <property type="entry name" value="HCY_dom"/>
</dbReference>
<dbReference type="Gene3D" id="3.20.20.330">
    <property type="entry name" value="Homocysteine-binding-like domain"/>
    <property type="match status" value="1"/>
</dbReference>
<dbReference type="EMBL" id="JACCCO010000001">
    <property type="protein sequence ID" value="NYF38073.1"/>
    <property type="molecule type" value="Genomic_DNA"/>
</dbReference>
<dbReference type="PROSITE" id="PS50974">
    <property type="entry name" value="ADOMET_ACTIVATION"/>
    <property type="match status" value="1"/>
</dbReference>
<evidence type="ECO:0000256" key="17">
    <source>
        <dbReference type="ARBA" id="ARBA00023285"/>
    </source>
</evidence>
<evidence type="ECO:0000259" key="26">
    <source>
        <dbReference type="PROSITE" id="PS50970"/>
    </source>
</evidence>
<feature type="region of interest" description="Disordered" evidence="25">
    <location>
        <begin position="805"/>
        <end position="824"/>
    </location>
</feature>
<dbReference type="PANTHER" id="PTHR45833:SF1">
    <property type="entry name" value="METHIONINE SYNTHASE"/>
    <property type="match status" value="1"/>
</dbReference>
<dbReference type="FunFam" id="3.20.20.20:FF:000002">
    <property type="entry name" value="Methionine synthase"/>
    <property type="match status" value="1"/>
</dbReference>
<evidence type="ECO:0000256" key="15">
    <source>
        <dbReference type="ARBA" id="ARBA00022833"/>
    </source>
</evidence>
<feature type="domain" description="B12-binding N-terminal" evidence="30">
    <location>
        <begin position="664"/>
        <end position="758"/>
    </location>
</feature>
<dbReference type="InterPro" id="IPR036594">
    <property type="entry name" value="Meth_synthase_dom"/>
</dbReference>
<comment type="cofactor">
    <cofactor evidence="3 21 22">
        <name>methylcob(III)alamin</name>
        <dbReference type="ChEBI" id="CHEBI:28115"/>
    </cofactor>
</comment>
<keyword evidence="8 21" id="KW-0489">Methyltransferase</keyword>
<dbReference type="PROSITE" id="PS51337">
    <property type="entry name" value="B12_BINDING_NTER"/>
    <property type="match status" value="1"/>
</dbReference>
<keyword evidence="9 21" id="KW-0028">Amino-acid biosynthesis</keyword>
<accession>A0A852US15</accession>
<evidence type="ECO:0000256" key="20">
    <source>
        <dbReference type="NCBIfam" id="TIGR02082"/>
    </source>
</evidence>
<dbReference type="CDD" id="cd00740">
    <property type="entry name" value="MeTr"/>
    <property type="match status" value="1"/>
</dbReference>
<comment type="pathway">
    <text evidence="4 21">Amino-acid biosynthesis; L-methionine biosynthesis via de novo pathway; L-methionine from L-homocysteine (MetH route): step 1/1.</text>
</comment>
<dbReference type="Pfam" id="PF02310">
    <property type="entry name" value="B12-binding"/>
    <property type="match status" value="1"/>
</dbReference>
<sequence length="1289" mass="137427">MNTSSTRATTRDTAPAPDGAPQETATRAAGRTRALRELLDRRIAVLDGAWGTMLQGAGLTPADYRGEILGDHPLDVTGDPDLLNLTRPDLILDVHRRYLAAGADITTTNTFTATSIGQADYGLQSLVREMNLRGAQLARQAADEAGGRFVAGSVGPLNVTLSLSPRVEDPAYRAVTFDEVYAAYAEQIGALAEGGVDLLLIETIFDTLNAKAAVAAARDVAPHLPLWISVTIVDLSGRTLSGQTVEAFWTSVAHASPLVVGVNCSLGAEEMRPHVAELSRLAGTYVACHPNAGLPNAFGGYDQTPEETAGLLGEFAAAGTVNVVGGCCGTTPGHIERIAGAVSGLEPRRVPAPPERTRLSGLEPFEIGADTGFVMIGERTNVTGSARFRRLIEAGDHQAAVDVALEQVRGGANLLDVNMDADLLDSERAMTTFLNLIATEPEVARVPIMIDSSRWSVLEAGLRCVQGKGMVNSISLKEGEEPFLAQARHIRDHGAGVVVMAFDERGQADTVERKVEICARAYDLLTQKAGFPAEDIVFDPNVLAVATGIPEHNGYAKAFIEALPLIKERCPGVRTSGGISNLSFSFRGNDVVREAMHSAFLFHAVRAGLDMGIVNAGQLAVYQDIPAELLELVEDVIFDRRPDATDRLVAFAETVSGSGTRRTVDLSWRDAPVEKRLAHALVHGVADFVEEDTEEARRQAARPLDVIEGPLMDGMKIVGDLFGSGKMFLPQVVKSARVMKRSVAYLEPFMEAEKERARLAAAGAGDANGADGADGTAAHGADGGATGTAGDADGAVTGGAADLAADTNRTDSANGTNGGTGRGSGKVVLATVKGDVHDIGKNIVGVVLGCNNYEVVDLGVMVPASRILDTAVAEGADAVGLSGLITPSLDEMVSVAAEMERRGMRLPLLIGGATTSRQHTAVRIAPAYGGPVVHVLDASRVVGVVSDLLDPGRAEELDTANRAEQERLREQHASRERSPMLTLARARANPERVSFDDLPVPAFTGVRVVEPGLTELREMIDWQFFFLAWELKGKYPAILDQPVARELFDEANVLLDEIVAAGTLRARGVYGFWPARSEGDDLVVDAGDAAGGAVRLPMLRQQTAKPEGRPNRCLADYVAPAGDHLGGFAVTVHGAEELAAGFEAANDDYRSIMVKALADRLAEAFAEWIHLRARREWYEPDADPSLTDLHAERFRGIRPAFGYPASPDHSQKRDLFDLLGARRIGMDLTESFAMTPAASVSGLMFAHPGSRYFTVGRLGRDQIEDYALRRGLPVAEIERWLRPNLAYGD</sequence>
<evidence type="ECO:0000256" key="19">
    <source>
        <dbReference type="ARBA" id="ARBA00031040"/>
    </source>
</evidence>
<keyword evidence="16 21" id="KW-0486">Methionine biosynthesis</keyword>
<dbReference type="GO" id="GO:0050667">
    <property type="term" value="P:homocysteine metabolic process"/>
    <property type="evidence" value="ECO:0007669"/>
    <property type="project" value="TreeGrafter"/>
</dbReference>
<dbReference type="Pfam" id="PF02965">
    <property type="entry name" value="Met_synt_B12"/>
    <property type="match status" value="1"/>
</dbReference>
<evidence type="ECO:0000256" key="11">
    <source>
        <dbReference type="ARBA" id="ARBA00022679"/>
    </source>
</evidence>
<dbReference type="NCBIfam" id="TIGR02082">
    <property type="entry name" value="metH"/>
    <property type="match status" value="1"/>
</dbReference>
<keyword evidence="17 21" id="KW-0170">Cobalt</keyword>
<evidence type="ECO:0000256" key="6">
    <source>
        <dbReference type="ARBA" id="ARBA00012032"/>
    </source>
</evidence>
<dbReference type="GO" id="GO:0008705">
    <property type="term" value="F:methionine synthase activity"/>
    <property type="evidence" value="ECO:0007669"/>
    <property type="project" value="UniProtKB-UniRule"/>
</dbReference>
<dbReference type="InterPro" id="IPR003759">
    <property type="entry name" value="Cbl-bd_cap"/>
</dbReference>
<dbReference type="InterPro" id="IPR033706">
    <property type="entry name" value="Met_synthase_B12-bd"/>
</dbReference>
<dbReference type="GO" id="GO:0032259">
    <property type="term" value="P:methylation"/>
    <property type="evidence" value="ECO:0007669"/>
    <property type="project" value="UniProtKB-KW"/>
</dbReference>
<evidence type="ECO:0000256" key="22">
    <source>
        <dbReference type="PIRSR" id="PIRSR000381-1"/>
    </source>
</evidence>
<evidence type="ECO:0000259" key="28">
    <source>
        <dbReference type="PROSITE" id="PS50974"/>
    </source>
</evidence>
<dbReference type="GO" id="GO:0005829">
    <property type="term" value="C:cytosol"/>
    <property type="evidence" value="ECO:0007669"/>
    <property type="project" value="TreeGrafter"/>
</dbReference>
<dbReference type="Gene3D" id="3.20.20.20">
    <property type="entry name" value="Dihydropteroate synthase-like"/>
    <property type="match status" value="1"/>
</dbReference>
<proteinExistence type="inferred from homology"/>
<comment type="domain">
    <text evidence="21">Modular enzyme with four functionally distinct domains. The isolated Hcy-binding domain catalyzes methyl transfer from free methylcobalamin to homocysteine. The Hcy-binding domain in association with the pterin-binding domain catalyzes the methylation of cob(I)alamin by methyltetrahydrofolate and the methylation of homocysteine. The B12-binding domain binds the cofactor. The AdoMet activation domain binds S-adenosyl-L-methionine. Under aerobic conditions cob(I)alamin can be converted to inactive cob(II)alamin. Reductive methylation by S-adenosyl-L-methionine and flavodoxin regenerates methylcobalamin.</text>
</comment>
<evidence type="ECO:0000256" key="18">
    <source>
        <dbReference type="ARBA" id="ARBA00025552"/>
    </source>
</evidence>
<evidence type="ECO:0000259" key="27">
    <source>
        <dbReference type="PROSITE" id="PS50972"/>
    </source>
</evidence>
<evidence type="ECO:0000256" key="21">
    <source>
        <dbReference type="PIRNR" id="PIRNR000381"/>
    </source>
</evidence>
<dbReference type="Gene3D" id="1.10.288.10">
    <property type="entry name" value="Cobalamin-dependent Methionine Synthase, domain 2"/>
    <property type="match status" value="1"/>
</dbReference>
<dbReference type="Proteomes" id="UP000576393">
    <property type="component" value="Unassembled WGS sequence"/>
</dbReference>
<dbReference type="Pfam" id="PF02607">
    <property type="entry name" value="B12-binding_2"/>
    <property type="match status" value="1"/>
</dbReference>
<evidence type="ECO:0000256" key="23">
    <source>
        <dbReference type="PIRSR" id="PIRSR000381-2"/>
    </source>
</evidence>
<evidence type="ECO:0000256" key="5">
    <source>
        <dbReference type="ARBA" id="ARBA00010398"/>
    </source>
</evidence>
<comment type="cofactor">
    <cofactor evidence="2 21 24">
        <name>Zn(2+)</name>
        <dbReference type="ChEBI" id="CHEBI:29105"/>
    </cofactor>
</comment>
<comment type="caution">
    <text evidence="31">The sequence shown here is derived from an EMBL/GenBank/DDBJ whole genome shotgun (WGS) entry which is preliminary data.</text>
</comment>
<feature type="domain" description="Hcy-binding" evidence="26">
    <location>
        <begin position="32"/>
        <end position="342"/>
    </location>
</feature>
<feature type="region of interest" description="Disordered" evidence="25">
    <location>
        <begin position="1"/>
        <end position="29"/>
    </location>
</feature>
<evidence type="ECO:0000256" key="2">
    <source>
        <dbReference type="ARBA" id="ARBA00001947"/>
    </source>
</evidence>
<keyword evidence="15 21" id="KW-0862">Zinc</keyword>
<dbReference type="EC" id="2.1.1.13" evidence="6 20"/>
<dbReference type="SUPFAM" id="SSF51717">
    <property type="entry name" value="Dihydropteroate synthetase-like"/>
    <property type="match status" value="1"/>
</dbReference>
<dbReference type="SUPFAM" id="SSF56507">
    <property type="entry name" value="Methionine synthase activation domain-like"/>
    <property type="match status" value="1"/>
</dbReference>
<dbReference type="GO" id="GO:0046653">
    <property type="term" value="P:tetrahydrofolate metabolic process"/>
    <property type="evidence" value="ECO:0007669"/>
    <property type="project" value="TreeGrafter"/>
</dbReference>
<dbReference type="InterPro" id="IPR000489">
    <property type="entry name" value="Pterin-binding_dom"/>
</dbReference>
<evidence type="ECO:0000256" key="8">
    <source>
        <dbReference type="ARBA" id="ARBA00022603"/>
    </source>
</evidence>
<dbReference type="InterPro" id="IPR036589">
    <property type="entry name" value="HCY_dom_sf"/>
</dbReference>
<protein>
    <recommendedName>
        <fullName evidence="7 20">Methionine synthase</fullName>
        <ecNumber evidence="6 20">2.1.1.13</ecNumber>
    </recommendedName>
    <alternativeName>
        <fullName evidence="19 21">5-methyltetrahydrofolate--homocysteine methyltransferase</fullName>
    </alternativeName>
</protein>
<evidence type="ECO:0000256" key="14">
    <source>
        <dbReference type="ARBA" id="ARBA00022737"/>
    </source>
</evidence>
<feature type="binding site" evidence="23">
    <location>
        <position position="1198"/>
    </location>
    <ligand>
        <name>S-adenosyl-L-methionine</name>
        <dbReference type="ChEBI" id="CHEBI:59789"/>
    </ligand>
</feature>
<evidence type="ECO:0000256" key="10">
    <source>
        <dbReference type="ARBA" id="ARBA00022628"/>
    </source>
</evidence>
<gene>
    <name evidence="31" type="ORF">HDA43_000232</name>
</gene>
<evidence type="ECO:0000313" key="32">
    <source>
        <dbReference type="Proteomes" id="UP000576393"/>
    </source>
</evidence>
<evidence type="ECO:0000256" key="1">
    <source>
        <dbReference type="ARBA" id="ARBA00001700"/>
    </source>
</evidence>
<comment type="function">
    <text evidence="18 21">Catalyzes the transfer of a methyl group from methyl-cobalamin to homocysteine, yielding enzyme-bound cob(I)alamin and methionine. Subsequently, remethylates the cofactor using methyltetrahydrofolate.</text>
</comment>
<keyword evidence="13 21" id="KW-0479">Metal-binding</keyword>
<dbReference type="FunFam" id="3.20.20.330:FF:000001">
    <property type="entry name" value="Methionine synthase"/>
    <property type="match status" value="1"/>
</dbReference>
<evidence type="ECO:0000259" key="30">
    <source>
        <dbReference type="PROSITE" id="PS51337"/>
    </source>
</evidence>
<comment type="catalytic activity">
    <reaction evidence="1 21">
        <text>(6S)-5-methyl-5,6,7,8-tetrahydrofolate + L-homocysteine = (6S)-5,6,7,8-tetrahydrofolate + L-methionine</text>
        <dbReference type="Rhea" id="RHEA:11172"/>
        <dbReference type="ChEBI" id="CHEBI:18608"/>
        <dbReference type="ChEBI" id="CHEBI:57453"/>
        <dbReference type="ChEBI" id="CHEBI:57844"/>
        <dbReference type="ChEBI" id="CHEBI:58199"/>
        <dbReference type="EC" id="2.1.1.13"/>
    </reaction>
</comment>
<dbReference type="UniPathway" id="UPA00051">
    <property type="reaction ID" value="UER00081"/>
</dbReference>
<dbReference type="InterPro" id="IPR037010">
    <property type="entry name" value="VitB12-dep_Met_synth_activ_sf"/>
</dbReference>
<dbReference type="PANTHER" id="PTHR45833">
    <property type="entry name" value="METHIONINE SYNTHASE"/>
    <property type="match status" value="1"/>
</dbReference>
<keyword evidence="14" id="KW-0677">Repeat</keyword>
<dbReference type="Gene3D" id="3.10.196.10">
    <property type="entry name" value="Vitamin B12-dependent methionine synthase, activation domain"/>
    <property type="match status" value="1"/>
</dbReference>
<dbReference type="InterPro" id="IPR004223">
    <property type="entry name" value="VitB12-dep_Met_synth_activ_dom"/>
</dbReference>
<dbReference type="Gene3D" id="3.40.50.280">
    <property type="entry name" value="Cobalamin-binding domain"/>
    <property type="match status" value="1"/>
</dbReference>
<reference evidence="31 32" key="1">
    <citation type="submission" date="2020-07" db="EMBL/GenBank/DDBJ databases">
        <title>Sequencing the genomes of 1000 actinobacteria strains.</title>
        <authorList>
            <person name="Klenk H.-P."/>
        </authorList>
    </citation>
    <scope>NUCLEOTIDE SEQUENCE [LARGE SCALE GENOMIC DNA]</scope>
    <source>
        <strain evidence="31 32">DSM 45763</strain>
    </source>
</reference>
<feature type="binding site" evidence="23">
    <location>
        <position position="886"/>
    </location>
    <ligand>
        <name>methylcob(III)alamin</name>
        <dbReference type="ChEBI" id="CHEBI:28115"/>
    </ligand>
</feature>
<comment type="similarity">
    <text evidence="5">Belongs to the vitamin-B12 dependent methionine synthase family.</text>
</comment>
<dbReference type="InterPro" id="IPR011822">
    <property type="entry name" value="MetH"/>
</dbReference>
<dbReference type="SUPFAM" id="SSF52242">
    <property type="entry name" value="Cobalamin (vitamin B12)-binding domain"/>
    <property type="match status" value="1"/>
</dbReference>
<feature type="binding site" description="axial binding residue" evidence="22">
    <location>
        <position position="837"/>
    </location>
    <ligand>
        <name>methylcob(III)alamin</name>
        <dbReference type="ChEBI" id="CHEBI:28115"/>
    </ligand>
    <ligandPart>
        <name>Co</name>
        <dbReference type="ChEBI" id="CHEBI:27638"/>
    </ligandPart>
</feature>
<evidence type="ECO:0000256" key="3">
    <source>
        <dbReference type="ARBA" id="ARBA00001956"/>
    </source>
</evidence>
<dbReference type="InterPro" id="IPR036724">
    <property type="entry name" value="Cobalamin-bd_sf"/>
</dbReference>
<evidence type="ECO:0000259" key="29">
    <source>
        <dbReference type="PROSITE" id="PS51332"/>
    </source>
</evidence>
<dbReference type="Pfam" id="PF02574">
    <property type="entry name" value="S-methyl_trans"/>
    <property type="match status" value="1"/>
</dbReference>
<dbReference type="InterPro" id="IPR006158">
    <property type="entry name" value="Cobalamin-bd"/>
</dbReference>
<evidence type="ECO:0000256" key="24">
    <source>
        <dbReference type="PROSITE-ProRule" id="PRU00333"/>
    </source>
</evidence>
<feature type="compositionally biased region" description="Basic and acidic residues" evidence="25">
    <location>
        <begin position="956"/>
        <end position="978"/>
    </location>
</feature>
<evidence type="ECO:0000256" key="25">
    <source>
        <dbReference type="SAM" id="MobiDB-lite"/>
    </source>
</evidence>
<feature type="domain" description="B12-binding" evidence="29">
    <location>
        <begin position="824"/>
        <end position="959"/>
    </location>
</feature>
<dbReference type="GO" id="GO:0008270">
    <property type="term" value="F:zinc ion binding"/>
    <property type="evidence" value="ECO:0007669"/>
    <property type="project" value="UniProtKB-UniRule"/>
</dbReference>
<keyword evidence="10 21" id="KW-0846">Cobalamin</keyword>
<dbReference type="PROSITE" id="PS50972">
    <property type="entry name" value="PTERIN_BINDING"/>
    <property type="match status" value="1"/>
</dbReference>
<keyword evidence="12 21" id="KW-0949">S-adenosyl-L-methionine</keyword>
<feature type="binding site" evidence="23">
    <location>
        <position position="938"/>
    </location>
    <ligand>
        <name>methylcob(III)alamin</name>
        <dbReference type="ChEBI" id="CHEBI:28115"/>
    </ligand>
</feature>
<feature type="binding site" evidence="23">
    <location>
        <begin position="1252"/>
        <end position="1253"/>
    </location>
    <ligand>
        <name>S-adenosyl-L-methionine</name>
        <dbReference type="ChEBI" id="CHEBI:59789"/>
    </ligand>
</feature>
<feature type="domain" description="Pterin-binding" evidence="27">
    <location>
        <begin position="373"/>
        <end position="634"/>
    </location>
</feature>
<dbReference type="PROSITE" id="PS50970">
    <property type="entry name" value="HCY"/>
    <property type="match status" value="1"/>
</dbReference>
<dbReference type="RefSeq" id="WP_179817883.1">
    <property type="nucleotide sequence ID" value="NZ_JACCCO010000001.1"/>
</dbReference>
<dbReference type="SMART" id="SM01018">
    <property type="entry name" value="B12-binding_2"/>
    <property type="match status" value="1"/>
</dbReference>
<dbReference type="InterPro" id="IPR050554">
    <property type="entry name" value="Met_Synthase/Corrinoid"/>
</dbReference>